<dbReference type="CDD" id="cd17535">
    <property type="entry name" value="REC_NarL-like"/>
    <property type="match status" value="1"/>
</dbReference>
<dbReference type="PROSITE" id="PS50110">
    <property type="entry name" value="RESPONSE_REGULATORY"/>
    <property type="match status" value="1"/>
</dbReference>
<gene>
    <name evidence="8" type="ORF">HME9304_01953</name>
</gene>
<dbReference type="SMART" id="SM00448">
    <property type="entry name" value="REC"/>
    <property type="match status" value="1"/>
</dbReference>
<keyword evidence="2" id="KW-0805">Transcription regulation</keyword>
<dbReference type="Gene3D" id="3.40.50.2300">
    <property type="match status" value="1"/>
</dbReference>
<proteinExistence type="predicted"/>
<feature type="modified residue" description="4-aspartylphosphate" evidence="5">
    <location>
        <position position="54"/>
    </location>
</feature>
<dbReference type="CDD" id="cd06170">
    <property type="entry name" value="LuxR_C_like"/>
    <property type="match status" value="1"/>
</dbReference>
<dbReference type="InterPro" id="IPR039420">
    <property type="entry name" value="WalR-like"/>
</dbReference>
<dbReference type="PANTHER" id="PTHR43214:SF41">
    <property type="entry name" value="NITRATE_NITRITE RESPONSE REGULATOR PROTEIN NARP"/>
    <property type="match status" value="1"/>
</dbReference>
<dbReference type="SUPFAM" id="SSF52172">
    <property type="entry name" value="CheY-like"/>
    <property type="match status" value="1"/>
</dbReference>
<evidence type="ECO:0000313" key="8">
    <source>
        <dbReference type="EMBL" id="AWX44947.1"/>
    </source>
</evidence>
<feature type="domain" description="HTH luxR-type" evidence="6">
    <location>
        <begin position="139"/>
        <end position="204"/>
    </location>
</feature>
<dbReference type="SMART" id="SM00421">
    <property type="entry name" value="HTH_LUXR"/>
    <property type="match status" value="1"/>
</dbReference>
<evidence type="ECO:0000256" key="5">
    <source>
        <dbReference type="PROSITE-ProRule" id="PRU00169"/>
    </source>
</evidence>
<keyword evidence="9" id="KW-1185">Reference proteome</keyword>
<evidence type="ECO:0000259" key="6">
    <source>
        <dbReference type="PROSITE" id="PS50043"/>
    </source>
</evidence>
<dbReference type="OrthoDB" id="9795108at2"/>
<dbReference type="InterPro" id="IPR001789">
    <property type="entry name" value="Sig_transdc_resp-reg_receiver"/>
</dbReference>
<sequence>MITVLIADDHKLFRQGMVAMLGEAKGIKVIGEAGDGFEALELLAELQPNVLLLDIEMPKIDGFEVLKKIKKAKLKTRTLALTMHSSAEFIKNIVKAGATGYLKKDSDKEVLLSAIQEVHRKGNYYPPETTHLVLQSLQECNKGELISPREKEVITLIAEGLTTKKIAEKLFLSKHTIESHRQNILLKLDIKNSAELVKYAIKRGWL</sequence>
<dbReference type="GO" id="GO:0006355">
    <property type="term" value="P:regulation of DNA-templated transcription"/>
    <property type="evidence" value="ECO:0007669"/>
    <property type="project" value="InterPro"/>
</dbReference>
<evidence type="ECO:0000256" key="1">
    <source>
        <dbReference type="ARBA" id="ARBA00022553"/>
    </source>
</evidence>
<dbReference type="Pfam" id="PF00196">
    <property type="entry name" value="GerE"/>
    <property type="match status" value="1"/>
</dbReference>
<dbReference type="RefSeq" id="WP_112378379.1">
    <property type="nucleotide sequence ID" value="NZ_CP030104.1"/>
</dbReference>
<dbReference type="SUPFAM" id="SSF46894">
    <property type="entry name" value="C-terminal effector domain of the bipartite response regulators"/>
    <property type="match status" value="1"/>
</dbReference>
<dbReference type="InterPro" id="IPR011006">
    <property type="entry name" value="CheY-like_superfamily"/>
</dbReference>
<dbReference type="EMBL" id="CP030104">
    <property type="protein sequence ID" value="AWX44947.1"/>
    <property type="molecule type" value="Genomic_DNA"/>
</dbReference>
<dbReference type="PROSITE" id="PS50043">
    <property type="entry name" value="HTH_LUXR_2"/>
    <property type="match status" value="1"/>
</dbReference>
<evidence type="ECO:0000256" key="2">
    <source>
        <dbReference type="ARBA" id="ARBA00023015"/>
    </source>
</evidence>
<keyword evidence="4" id="KW-0804">Transcription</keyword>
<keyword evidence="1 5" id="KW-0597">Phosphoprotein</keyword>
<dbReference type="InterPro" id="IPR000792">
    <property type="entry name" value="Tscrpt_reg_LuxR_C"/>
</dbReference>
<evidence type="ECO:0000313" key="9">
    <source>
        <dbReference type="Proteomes" id="UP000248536"/>
    </source>
</evidence>
<dbReference type="GO" id="GO:0003677">
    <property type="term" value="F:DNA binding"/>
    <property type="evidence" value="ECO:0007669"/>
    <property type="project" value="UniProtKB-KW"/>
</dbReference>
<dbReference type="PANTHER" id="PTHR43214">
    <property type="entry name" value="TWO-COMPONENT RESPONSE REGULATOR"/>
    <property type="match status" value="1"/>
</dbReference>
<dbReference type="PROSITE" id="PS00622">
    <property type="entry name" value="HTH_LUXR_1"/>
    <property type="match status" value="1"/>
</dbReference>
<reference evidence="8 9" key="1">
    <citation type="submission" date="2018-06" db="EMBL/GenBank/DDBJ databases">
        <title>Spongiibacterium sp. HME9304 Genome sequencing and assembly.</title>
        <authorList>
            <person name="Kang H."/>
            <person name="Kim H."/>
            <person name="Joh K."/>
        </authorList>
    </citation>
    <scope>NUCLEOTIDE SEQUENCE [LARGE SCALE GENOMIC DNA]</scope>
    <source>
        <strain evidence="8 9">HME9304</strain>
    </source>
</reference>
<feature type="domain" description="Response regulatory" evidence="7">
    <location>
        <begin position="3"/>
        <end position="119"/>
    </location>
</feature>
<organism evidence="8 9">
    <name type="scientific">Flagellimonas maritima</name>
    <dbReference type="NCBI Taxonomy" id="1383885"/>
    <lineage>
        <taxon>Bacteria</taxon>
        <taxon>Pseudomonadati</taxon>
        <taxon>Bacteroidota</taxon>
        <taxon>Flavobacteriia</taxon>
        <taxon>Flavobacteriales</taxon>
        <taxon>Flavobacteriaceae</taxon>
        <taxon>Flagellimonas</taxon>
    </lineage>
</organism>
<dbReference type="Proteomes" id="UP000248536">
    <property type="component" value="Chromosome"/>
</dbReference>
<evidence type="ECO:0000259" key="7">
    <source>
        <dbReference type="PROSITE" id="PS50110"/>
    </source>
</evidence>
<dbReference type="PRINTS" id="PR00038">
    <property type="entry name" value="HTHLUXR"/>
</dbReference>
<dbReference type="Pfam" id="PF00072">
    <property type="entry name" value="Response_reg"/>
    <property type="match status" value="1"/>
</dbReference>
<dbReference type="InterPro" id="IPR058245">
    <property type="entry name" value="NreC/VraR/RcsB-like_REC"/>
</dbReference>
<dbReference type="AlphaFoldDB" id="A0A2Z4LUI1"/>
<evidence type="ECO:0000256" key="3">
    <source>
        <dbReference type="ARBA" id="ARBA00023125"/>
    </source>
</evidence>
<protein>
    <submittedName>
        <fullName evidence="8">Chemotaxis response regulator protein-glutamate methylesterase of group 1 operon</fullName>
    </submittedName>
</protein>
<keyword evidence="3" id="KW-0238">DNA-binding</keyword>
<name>A0A2Z4LUI1_9FLAO</name>
<dbReference type="InterPro" id="IPR016032">
    <property type="entry name" value="Sig_transdc_resp-reg_C-effctor"/>
</dbReference>
<evidence type="ECO:0000256" key="4">
    <source>
        <dbReference type="ARBA" id="ARBA00023163"/>
    </source>
</evidence>
<accession>A0A2Z4LUI1</accession>
<dbReference type="GO" id="GO:0000160">
    <property type="term" value="P:phosphorelay signal transduction system"/>
    <property type="evidence" value="ECO:0007669"/>
    <property type="project" value="InterPro"/>
</dbReference>
<dbReference type="KEGG" id="spon:HME9304_01953"/>